<evidence type="ECO:0000256" key="2">
    <source>
        <dbReference type="ARBA" id="ARBA00021310"/>
    </source>
</evidence>
<dbReference type="HAMAP" id="MF_00201">
    <property type="entry name" value="RecO"/>
    <property type="match status" value="1"/>
</dbReference>
<dbReference type="Gene3D" id="1.20.1440.120">
    <property type="entry name" value="Recombination protein O, C-terminal domain"/>
    <property type="match status" value="1"/>
</dbReference>
<proteinExistence type="inferred from homology"/>
<dbReference type="PANTHER" id="PTHR33991">
    <property type="entry name" value="DNA REPAIR PROTEIN RECO"/>
    <property type="match status" value="1"/>
</dbReference>
<dbReference type="PANTHER" id="PTHR33991:SF1">
    <property type="entry name" value="DNA REPAIR PROTEIN RECO"/>
    <property type="match status" value="1"/>
</dbReference>
<dbReference type="Proteomes" id="UP001335737">
    <property type="component" value="Unassembled WGS sequence"/>
</dbReference>
<keyword evidence="3 7" id="KW-0227">DNA damage</keyword>
<evidence type="ECO:0000256" key="4">
    <source>
        <dbReference type="ARBA" id="ARBA00023172"/>
    </source>
</evidence>
<sequence>MLEKIDGIIIKTQDYGETHKIVTIFSKKLGKFTALARGAKKPKSRMAAVTQPFIYGEFFVYVNRGLSTIQQGEMIHSFRPIREDIIKTAYTAYITELTDKLVDMQSPDIFLYEELYETMSWIEKNEDAEIPVMMYEFKLYAKGGFSPTVDKCVNCGNSTQLIAFSITEGGLLCNRCRSIDQGAFNLPTSMIKLLYVFSTLQLNRIGTISVKQENKKLLRQLMDAYYDKYGGYHLKSRKFLNQLDLLK</sequence>
<dbReference type="InterPro" id="IPR003717">
    <property type="entry name" value="RecO"/>
</dbReference>
<evidence type="ECO:0000256" key="6">
    <source>
        <dbReference type="ARBA" id="ARBA00033409"/>
    </source>
</evidence>
<dbReference type="InterPro" id="IPR042242">
    <property type="entry name" value="RecO_C"/>
</dbReference>
<keyword evidence="10" id="KW-1185">Reference proteome</keyword>
<dbReference type="InterPro" id="IPR012340">
    <property type="entry name" value="NA-bd_OB-fold"/>
</dbReference>
<dbReference type="RefSeq" id="WP_327605795.1">
    <property type="nucleotide sequence ID" value="NZ_JARZFX010000001.1"/>
</dbReference>
<keyword evidence="4 7" id="KW-0233">DNA recombination</keyword>
<dbReference type="InterPro" id="IPR037278">
    <property type="entry name" value="ARFGAP/RecO"/>
</dbReference>
<protein>
    <recommendedName>
        <fullName evidence="2 7">DNA repair protein RecO</fullName>
    </recommendedName>
    <alternativeName>
        <fullName evidence="6 7">Recombination protein O</fullName>
    </alternativeName>
</protein>
<evidence type="ECO:0000256" key="1">
    <source>
        <dbReference type="ARBA" id="ARBA00007452"/>
    </source>
</evidence>
<evidence type="ECO:0000313" key="10">
    <source>
        <dbReference type="Proteomes" id="UP001335737"/>
    </source>
</evidence>
<dbReference type="Pfam" id="PF02565">
    <property type="entry name" value="RecO_C"/>
    <property type="match status" value="1"/>
</dbReference>
<accession>A0ABU6KAM1</accession>
<comment type="caution">
    <text evidence="9">The sequence shown here is derived from an EMBL/GenBank/DDBJ whole genome shotgun (WGS) entry which is preliminary data.</text>
</comment>
<comment type="function">
    <text evidence="7">Involved in DNA repair and RecF pathway recombination.</text>
</comment>
<evidence type="ECO:0000256" key="3">
    <source>
        <dbReference type="ARBA" id="ARBA00022763"/>
    </source>
</evidence>
<dbReference type="Pfam" id="PF11967">
    <property type="entry name" value="RecO_N"/>
    <property type="match status" value="1"/>
</dbReference>
<dbReference type="NCBIfam" id="TIGR00613">
    <property type="entry name" value="reco"/>
    <property type="match status" value="1"/>
</dbReference>
<evidence type="ECO:0000259" key="8">
    <source>
        <dbReference type="Pfam" id="PF11967"/>
    </source>
</evidence>
<evidence type="ECO:0000313" key="9">
    <source>
        <dbReference type="EMBL" id="MEC5422225.1"/>
    </source>
</evidence>
<reference evidence="9 10" key="1">
    <citation type="journal article" date="2024" name="Int. J. Syst. Evol. Microbiol.">
        <title>Virgibacillus tibetensis sp. nov., isolated from salt lake on the Tibetan Plateau of China.</title>
        <authorList>
            <person name="Phurbu D."/>
            <person name="Liu Z.-X."/>
            <person name="Wang R."/>
            <person name="Zheng Y.-Y."/>
            <person name="Liu H.-C."/>
            <person name="Zhou Y.-G."/>
            <person name="Yu Y.-J."/>
            <person name="Li A.-H."/>
        </authorList>
    </citation>
    <scope>NUCLEOTIDE SEQUENCE [LARGE SCALE GENOMIC DNA]</scope>
    <source>
        <strain evidence="9 10">C22-A2</strain>
    </source>
</reference>
<evidence type="ECO:0000256" key="5">
    <source>
        <dbReference type="ARBA" id="ARBA00023204"/>
    </source>
</evidence>
<dbReference type="Gene3D" id="2.40.50.140">
    <property type="entry name" value="Nucleic acid-binding proteins"/>
    <property type="match status" value="1"/>
</dbReference>
<gene>
    <name evidence="7 9" type="primary">recO</name>
    <name evidence="9" type="ORF">QGM71_01795</name>
</gene>
<feature type="domain" description="DNA replication/recombination mediator RecO N-terminal" evidence="8">
    <location>
        <begin position="1"/>
        <end position="78"/>
    </location>
</feature>
<dbReference type="InterPro" id="IPR022572">
    <property type="entry name" value="DNA_rep/recomb_RecO_N"/>
</dbReference>
<dbReference type="SUPFAM" id="SSF57863">
    <property type="entry name" value="ArfGap/RecO-like zinc finger"/>
    <property type="match status" value="1"/>
</dbReference>
<organism evidence="9 10">
    <name type="scientific">Virgibacillus tibetensis</name>
    <dbReference type="NCBI Taxonomy" id="3042313"/>
    <lineage>
        <taxon>Bacteria</taxon>
        <taxon>Bacillati</taxon>
        <taxon>Bacillota</taxon>
        <taxon>Bacilli</taxon>
        <taxon>Bacillales</taxon>
        <taxon>Bacillaceae</taxon>
        <taxon>Virgibacillus</taxon>
    </lineage>
</organism>
<keyword evidence="5 7" id="KW-0234">DNA repair</keyword>
<evidence type="ECO:0000256" key="7">
    <source>
        <dbReference type="HAMAP-Rule" id="MF_00201"/>
    </source>
</evidence>
<dbReference type="EMBL" id="JARZFX010000001">
    <property type="protein sequence ID" value="MEC5422225.1"/>
    <property type="molecule type" value="Genomic_DNA"/>
</dbReference>
<dbReference type="SUPFAM" id="SSF50249">
    <property type="entry name" value="Nucleic acid-binding proteins"/>
    <property type="match status" value="1"/>
</dbReference>
<comment type="similarity">
    <text evidence="1 7">Belongs to the RecO family.</text>
</comment>
<name>A0ABU6KAM1_9BACI</name>